<reference evidence="1 2" key="1">
    <citation type="submission" date="2018-11" db="EMBL/GenBank/DDBJ databases">
        <title>Neisseria weixii sp. nov. isolated from the rectal contents of plateau pika (Ochotona cruzoniae).</title>
        <authorList>
            <person name="Zhang G."/>
        </authorList>
    </citation>
    <scope>NUCLEOTIDE SEQUENCE [LARGE SCALE GENOMIC DNA]</scope>
    <source>
        <strain evidence="1 2">10009</strain>
    </source>
</reference>
<dbReference type="Proteomes" id="UP000272412">
    <property type="component" value="Unassembled WGS sequence"/>
</dbReference>
<proteinExistence type="predicted"/>
<evidence type="ECO:0000313" key="1">
    <source>
        <dbReference type="EMBL" id="RPD89371.1"/>
    </source>
</evidence>
<dbReference type="AlphaFoldDB" id="A0A3N4N008"/>
<dbReference type="EMBL" id="RPFL01000007">
    <property type="protein sequence ID" value="RPD89371.1"/>
    <property type="molecule type" value="Genomic_DNA"/>
</dbReference>
<accession>A0A3N4N008</accession>
<comment type="caution">
    <text evidence="1">The sequence shown here is derived from an EMBL/GenBank/DDBJ whole genome shotgun (WGS) entry which is preliminary data.</text>
</comment>
<organism evidence="1 2">
    <name type="scientific">Neisseria weixii</name>
    <dbReference type="NCBI Taxonomy" id="1853276"/>
    <lineage>
        <taxon>Bacteria</taxon>
        <taxon>Pseudomonadati</taxon>
        <taxon>Pseudomonadota</taxon>
        <taxon>Betaproteobacteria</taxon>
        <taxon>Neisseriales</taxon>
        <taxon>Neisseriaceae</taxon>
        <taxon>Neisseria</taxon>
    </lineage>
</organism>
<dbReference type="RefSeq" id="WP_123811786.1">
    <property type="nucleotide sequence ID" value="NZ_RPFL01000007.1"/>
</dbReference>
<evidence type="ECO:0000313" key="2">
    <source>
        <dbReference type="Proteomes" id="UP000272412"/>
    </source>
</evidence>
<name>A0A3N4N008_9NEIS</name>
<protein>
    <submittedName>
        <fullName evidence="1">Uncharacterized protein</fullName>
    </submittedName>
</protein>
<keyword evidence="2" id="KW-1185">Reference proteome</keyword>
<sequence>MFYVKGYSRKKEEVRTDGRSNFPPVHARGTGYQISPYFASLQVAEEFCRLCEGKADEIVPLAIVRESIEVDELGVWYLNKKGKPVIRRDTVRRYENPYKKGKNK</sequence>
<gene>
    <name evidence="1" type="ORF">EGK74_03890</name>
</gene>